<name>A0A068RHX7_9FUNG</name>
<sequence length="346" mass="39575">MLMISRPEKEVMSLLREPPAPTISSEPQGKVDDDQPIPKIQLTKACNFFSILPCEVIRMIFNYLTFTDSLHCLSTCPQWYNFIVDDIMERVPLDRSLIHKSTWSKWPALSIGGPISRDYYEVILGLLDSSFHSQLSSLEAIEFRSLWFSRLDFPRWLKALKLQTRMSMICLYHVEITGEQLQDVINTCPNLSQLVIHSSYIRSSDRSEKKYITSSLTPFKNNHKPSTIARCITPSKFSLYPRRSTTTTTSNDNSQPRIITYNILFPKLTYLELSGCTIIDQTVNVLIESIIRCSCNLEHLVVEGCDGPISLVSIFDAAVKSSKTLKTFKAEFLSPTDCKSNRYPYR</sequence>
<reference evidence="2" key="1">
    <citation type="submission" date="2013-08" db="EMBL/GenBank/DDBJ databases">
        <title>Gene expansion shapes genome architecture in the human pathogen Lichtheimia corymbifera: an evolutionary genomics analysis in the ancient terrestrial Mucorales (Mucoromycotina).</title>
        <authorList>
            <person name="Schwartze V.U."/>
            <person name="Winter S."/>
            <person name="Shelest E."/>
            <person name="Marcet-Houben M."/>
            <person name="Horn F."/>
            <person name="Wehner S."/>
            <person name="Hoffmann K."/>
            <person name="Riege K."/>
            <person name="Sammeth M."/>
            <person name="Nowrousian M."/>
            <person name="Valiante V."/>
            <person name="Linde J."/>
            <person name="Jacobsen I.D."/>
            <person name="Marz M."/>
            <person name="Brakhage A.A."/>
            <person name="Gabaldon T."/>
            <person name="Bocker S."/>
            <person name="Voigt K."/>
        </authorList>
    </citation>
    <scope>NUCLEOTIDE SEQUENCE [LARGE SCALE GENOMIC DNA]</scope>
    <source>
        <strain evidence="2">FSU 9682</strain>
    </source>
</reference>
<protein>
    <recommendedName>
        <fullName evidence="1">F-box domain-containing protein</fullName>
    </recommendedName>
</protein>
<feature type="domain" description="F-box" evidence="1">
    <location>
        <begin position="50"/>
        <end position="86"/>
    </location>
</feature>
<keyword evidence="3" id="KW-1185">Reference proteome</keyword>
<comment type="caution">
    <text evidence="2">The sequence shown here is derived from an EMBL/GenBank/DDBJ whole genome shotgun (WGS) entry which is preliminary data.</text>
</comment>
<accession>A0A068RHX7</accession>
<dbReference type="OrthoDB" id="2398163at2759"/>
<evidence type="ECO:0000313" key="2">
    <source>
        <dbReference type="EMBL" id="CDH48526.1"/>
    </source>
</evidence>
<dbReference type="EMBL" id="CBTN010000001">
    <property type="protein sequence ID" value="CDH48526.1"/>
    <property type="molecule type" value="Genomic_DNA"/>
</dbReference>
<dbReference type="Gene3D" id="3.80.10.10">
    <property type="entry name" value="Ribonuclease Inhibitor"/>
    <property type="match status" value="1"/>
</dbReference>
<proteinExistence type="predicted"/>
<dbReference type="InterPro" id="IPR001810">
    <property type="entry name" value="F-box_dom"/>
</dbReference>
<dbReference type="SUPFAM" id="SSF52047">
    <property type="entry name" value="RNI-like"/>
    <property type="match status" value="1"/>
</dbReference>
<dbReference type="Pfam" id="PF12937">
    <property type="entry name" value="F-box-like"/>
    <property type="match status" value="1"/>
</dbReference>
<dbReference type="InterPro" id="IPR032675">
    <property type="entry name" value="LRR_dom_sf"/>
</dbReference>
<dbReference type="VEuPathDB" id="FungiDB:LCOR_00302.1"/>
<organism evidence="2 3">
    <name type="scientific">Lichtheimia corymbifera JMRC:FSU:9682</name>
    <dbReference type="NCBI Taxonomy" id="1263082"/>
    <lineage>
        <taxon>Eukaryota</taxon>
        <taxon>Fungi</taxon>
        <taxon>Fungi incertae sedis</taxon>
        <taxon>Mucoromycota</taxon>
        <taxon>Mucoromycotina</taxon>
        <taxon>Mucoromycetes</taxon>
        <taxon>Mucorales</taxon>
        <taxon>Lichtheimiaceae</taxon>
        <taxon>Lichtheimia</taxon>
    </lineage>
</organism>
<gene>
    <name evidence="2" type="ORF">LCOR_00302.1</name>
</gene>
<dbReference type="InterPro" id="IPR036047">
    <property type="entry name" value="F-box-like_dom_sf"/>
</dbReference>
<dbReference type="AlphaFoldDB" id="A0A068RHX7"/>
<evidence type="ECO:0000259" key="1">
    <source>
        <dbReference type="Pfam" id="PF12937"/>
    </source>
</evidence>
<dbReference type="Proteomes" id="UP000027586">
    <property type="component" value="Unassembled WGS sequence"/>
</dbReference>
<dbReference type="Gene3D" id="1.20.1280.50">
    <property type="match status" value="1"/>
</dbReference>
<evidence type="ECO:0000313" key="3">
    <source>
        <dbReference type="Proteomes" id="UP000027586"/>
    </source>
</evidence>
<dbReference type="SUPFAM" id="SSF81383">
    <property type="entry name" value="F-box domain"/>
    <property type="match status" value="1"/>
</dbReference>